<feature type="transmembrane region" description="Helical" evidence="1">
    <location>
        <begin position="42"/>
        <end position="61"/>
    </location>
</feature>
<gene>
    <name evidence="2" type="ORF">JKJ07_13995</name>
</gene>
<organism evidence="2 3">
    <name type="scientific">Paractinoplanes lichenicola</name>
    <dbReference type="NCBI Taxonomy" id="2802976"/>
    <lineage>
        <taxon>Bacteria</taxon>
        <taxon>Bacillati</taxon>
        <taxon>Actinomycetota</taxon>
        <taxon>Actinomycetes</taxon>
        <taxon>Micromonosporales</taxon>
        <taxon>Micromonosporaceae</taxon>
        <taxon>Paractinoplanes</taxon>
    </lineage>
</organism>
<protein>
    <recommendedName>
        <fullName evidence="4">Flagellar biosynthetic protein FliP</fullName>
    </recommendedName>
</protein>
<dbReference type="RefSeq" id="WP_202991947.1">
    <property type="nucleotide sequence ID" value="NZ_JAENHO010000004.1"/>
</dbReference>
<keyword evidence="1" id="KW-0472">Membrane</keyword>
<proteinExistence type="predicted"/>
<feature type="transmembrane region" description="Helical" evidence="1">
    <location>
        <begin position="96"/>
        <end position="114"/>
    </location>
</feature>
<keyword evidence="1" id="KW-0812">Transmembrane</keyword>
<evidence type="ECO:0000256" key="1">
    <source>
        <dbReference type="SAM" id="Phobius"/>
    </source>
</evidence>
<comment type="caution">
    <text evidence="2">The sequence shown here is derived from an EMBL/GenBank/DDBJ whole genome shotgun (WGS) entry which is preliminary data.</text>
</comment>
<feature type="transmembrane region" description="Helical" evidence="1">
    <location>
        <begin position="73"/>
        <end position="90"/>
    </location>
</feature>
<evidence type="ECO:0008006" key="4">
    <source>
        <dbReference type="Google" id="ProtNLM"/>
    </source>
</evidence>
<keyword evidence="1" id="KW-1133">Transmembrane helix</keyword>
<dbReference type="Proteomes" id="UP000598996">
    <property type="component" value="Unassembled WGS sequence"/>
</dbReference>
<keyword evidence="3" id="KW-1185">Reference proteome</keyword>
<reference evidence="2 3" key="1">
    <citation type="submission" date="2021-01" db="EMBL/GenBank/DDBJ databases">
        <title>Actinoplanes sp. nov. LDG1-01 isolated from lichen.</title>
        <authorList>
            <person name="Saeng-In P."/>
            <person name="Phongsopitanun W."/>
            <person name="Kanchanasin P."/>
            <person name="Yuki M."/>
            <person name="Kudo T."/>
            <person name="Ohkuma M."/>
            <person name="Tanasupawat S."/>
        </authorList>
    </citation>
    <scope>NUCLEOTIDE SEQUENCE [LARGE SCALE GENOMIC DNA]</scope>
    <source>
        <strain evidence="2 3">LDG1-01</strain>
    </source>
</reference>
<dbReference type="EMBL" id="JAENHO010000004">
    <property type="protein sequence ID" value="MBL7255427.1"/>
    <property type="molecule type" value="Genomic_DNA"/>
</dbReference>
<evidence type="ECO:0000313" key="3">
    <source>
        <dbReference type="Proteomes" id="UP000598996"/>
    </source>
</evidence>
<evidence type="ECO:0000313" key="2">
    <source>
        <dbReference type="EMBL" id="MBL7255427.1"/>
    </source>
</evidence>
<accession>A0ABS1VL32</accession>
<sequence length="122" mass="13540">MTTTLKFAGHYLEMVIAMFVGMFALAPLWSMAVPSLSEHPDAAAMVMATNMSIGMALWMRVRKHGWAHIGEMCAWMVAPFVVLLVPYWLGLIGGDTLMTAGHVLMFPAMLIPMLRHRQGNVH</sequence>
<name>A0ABS1VL32_9ACTN</name>
<feature type="transmembrane region" description="Helical" evidence="1">
    <location>
        <begin position="12"/>
        <end position="30"/>
    </location>
</feature>